<sequence length="154" mass="16770">MKRLVLSLLVPVLAAMAMIVGGGTASAAGNPYTAASACAHDFGGSWHQTKTRGHYAIKDRDKRHVGDVYLMYNSATGNNCVVTLKSIYVGKPTGISVLLEVQGRGYKYDDRNYKYYNAVQAFARDRCVKYHGGIAMDAGYWAIAGPNTEWGNCH</sequence>
<dbReference type="Proteomes" id="UP000754495">
    <property type="component" value="Unassembled WGS sequence"/>
</dbReference>
<evidence type="ECO:0008006" key="4">
    <source>
        <dbReference type="Google" id="ProtNLM"/>
    </source>
</evidence>
<keyword evidence="1" id="KW-0732">Signal</keyword>
<protein>
    <recommendedName>
        <fullName evidence="4">Spore-associated protein A</fullName>
    </recommendedName>
</protein>
<gene>
    <name evidence="2" type="ORF">FHX46_000947</name>
</gene>
<comment type="caution">
    <text evidence="2">The sequence shown here is derived from an EMBL/GenBank/DDBJ whole genome shotgun (WGS) entry which is preliminary data.</text>
</comment>
<dbReference type="RefSeq" id="WP_167110993.1">
    <property type="nucleotide sequence ID" value="NZ_JAANOU010000001.1"/>
</dbReference>
<evidence type="ECO:0000313" key="3">
    <source>
        <dbReference type="Proteomes" id="UP000754495"/>
    </source>
</evidence>
<feature type="signal peptide" evidence="1">
    <location>
        <begin position="1"/>
        <end position="27"/>
    </location>
</feature>
<proteinExistence type="predicted"/>
<feature type="chain" id="PRO_5045067077" description="Spore-associated protein A" evidence="1">
    <location>
        <begin position="28"/>
        <end position="154"/>
    </location>
</feature>
<organism evidence="2 3">
    <name type="scientific">Amycolatopsis viridis</name>
    <dbReference type="NCBI Taxonomy" id="185678"/>
    <lineage>
        <taxon>Bacteria</taxon>
        <taxon>Bacillati</taxon>
        <taxon>Actinomycetota</taxon>
        <taxon>Actinomycetes</taxon>
        <taxon>Pseudonocardiales</taxon>
        <taxon>Pseudonocardiaceae</taxon>
        <taxon>Amycolatopsis</taxon>
    </lineage>
</organism>
<name>A0ABX0SN70_9PSEU</name>
<reference evidence="2 3" key="1">
    <citation type="submission" date="2020-03" db="EMBL/GenBank/DDBJ databases">
        <title>Sequencing the genomes of 1000 actinobacteria strains.</title>
        <authorList>
            <person name="Klenk H.-P."/>
        </authorList>
    </citation>
    <scope>NUCLEOTIDE SEQUENCE [LARGE SCALE GENOMIC DNA]</scope>
    <source>
        <strain evidence="2 3">DSM 45668</strain>
    </source>
</reference>
<keyword evidence="3" id="KW-1185">Reference proteome</keyword>
<evidence type="ECO:0000313" key="2">
    <source>
        <dbReference type="EMBL" id="NIH78417.1"/>
    </source>
</evidence>
<evidence type="ECO:0000256" key="1">
    <source>
        <dbReference type="SAM" id="SignalP"/>
    </source>
</evidence>
<dbReference type="EMBL" id="JAANOU010000001">
    <property type="protein sequence ID" value="NIH78417.1"/>
    <property type="molecule type" value="Genomic_DNA"/>
</dbReference>
<accession>A0ABX0SN70</accession>